<dbReference type="STRING" id="906689.A0A2I0WRW4"/>
<dbReference type="PANTHER" id="PTHR36798:SF2">
    <property type="entry name" value="LARGE RIBOSOMAL SUBUNIT PROTEIN CL38"/>
    <property type="match status" value="1"/>
</dbReference>
<dbReference type="GO" id="GO:0005840">
    <property type="term" value="C:ribosome"/>
    <property type="evidence" value="ECO:0007669"/>
    <property type="project" value="UniProtKB-KW"/>
</dbReference>
<evidence type="ECO:0000313" key="3">
    <source>
        <dbReference type="Proteomes" id="UP000233837"/>
    </source>
</evidence>
<keyword evidence="3" id="KW-1185">Reference proteome</keyword>
<reference evidence="2 3" key="2">
    <citation type="journal article" date="2017" name="Nature">
        <title>The Apostasia genome and the evolution of orchids.</title>
        <authorList>
            <person name="Zhang G.Q."/>
            <person name="Liu K.W."/>
            <person name="Li Z."/>
            <person name="Lohaus R."/>
            <person name="Hsiao Y.Y."/>
            <person name="Niu S.C."/>
            <person name="Wang J.Y."/>
            <person name="Lin Y.C."/>
            <person name="Xu Q."/>
            <person name="Chen L.J."/>
            <person name="Yoshida K."/>
            <person name="Fujiwara S."/>
            <person name="Wang Z.W."/>
            <person name="Zhang Y.Q."/>
            <person name="Mitsuda N."/>
            <person name="Wang M."/>
            <person name="Liu G.H."/>
            <person name="Pecoraro L."/>
            <person name="Huang H.X."/>
            <person name="Xiao X.J."/>
            <person name="Lin M."/>
            <person name="Wu X.Y."/>
            <person name="Wu W.L."/>
            <person name="Chen Y.Y."/>
            <person name="Chang S.B."/>
            <person name="Sakamoto S."/>
            <person name="Ohme-Takagi M."/>
            <person name="Yagi M."/>
            <person name="Zeng S.J."/>
            <person name="Shen C.Y."/>
            <person name="Yeh C.M."/>
            <person name="Luo Y.B."/>
            <person name="Tsai W.C."/>
            <person name="Van de Peer Y."/>
            <person name="Liu Z.J."/>
        </authorList>
    </citation>
    <scope>NUCLEOTIDE SEQUENCE [LARGE SCALE GENOMIC DNA]</scope>
    <source>
        <tissue evidence="2">The whole plant</tissue>
    </source>
</reference>
<dbReference type="GO" id="GO:0006412">
    <property type="term" value="P:translation"/>
    <property type="evidence" value="ECO:0007669"/>
    <property type="project" value="InterPro"/>
</dbReference>
<dbReference type="EMBL" id="KZ502457">
    <property type="protein sequence ID" value="PKU78394.1"/>
    <property type="molecule type" value="Genomic_DNA"/>
</dbReference>
<evidence type="ECO:0000256" key="1">
    <source>
        <dbReference type="SAM" id="MobiDB-lite"/>
    </source>
</evidence>
<dbReference type="Pfam" id="PF17257">
    <property type="entry name" value="DUF5323"/>
    <property type="match status" value="1"/>
</dbReference>
<gene>
    <name evidence="2" type="primary">PSRP6</name>
    <name evidence="2" type="ORF">MA16_Dca019444</name>
</gene>
<sequence length="117" mass="12399">MASLISTASVGIPPASFREGKQHPTTWRRGSGVGGGPMMVECSSRPKKKGTAHHMKTRPKKTQPWDVKRKGPTLYPSLPPLPPDWKFAISDGGSEDSATAAEQPEPVSLSAPAAVVL</sequence>
<dbReference type="AlphaFoldDB" id="A0A2I0WRW4"/>
<dbReference type="GO" id="GO:0003735">
    <property type="term" value="F:structural constituent of ribosome"/>
    <property type="evidence" value="ECO:0007669"/>
    <property type="project" value="InterPro"/>
</dbReference>
<accession>A0A2I0WRW4</accession>
<dbReference type="SMR" id="A0A2I0WRW4"/>
<dbReference type="GO" id="GO:0019843">
    <property type="term" value="F:rRNA binding"/>
    <property type="evidence" value="ECO:0007669"/>
    <property type="project" value="InterPro"/>
</dbReference>
<dbReference type="GO" id="GO:0009507">
    <property type="term" value="C:chloroplast"/>
    <property type="evidence" value="ECO:0007669"/>
    <property type="project" value="InterPro"/>
</dbReference>
<keyword evidence="2" id="KW-0689">Ribosomal protein</keyword>
<dbReference type="PANTHER" id="PTHR36798">
    <property type="entry name" value="50S RIBOSOMAL PROTEIN 6, CHLOROPLASTIC"/>
    <property type="match status" value="1"/>
</dbReference>
<organism evidence="2 3">
    <name type="scientific">Dendrobium catenatum</name>
    <dbReference type="NCBI Taxonomy" id="906689"/>
    <lineage>
        <taxon>Eukaryota</taxon>
        <taxon>Viridiplantae</taxon>
        <taxon>Streptophyta</taxon>
        <taxon>Embryophyta</taxon>
        <taxon>Tracheophyta</taxon>
        <taxon>Spermatophyta</taxon>
        <taxon>Magnoliopsida</taxon>
        <taxon>Liliopsida</taxon>
        <taxon>Asparagales</taxon>
        <taxon>Orchidaceae</taxon>
        <taxon>Epidendroideae</taxon>
        <taxon>Malaxideae</taxon>
        <taxon>Dendrobiinae</taxon>
        <taxon>Dendrobium</taxon>
    </lineage>
</organism>
<feature type="compositionally biased region" description="Basic residues" evidence="1">
    <location>
        <begin position="45"/>
        <end position="61"/>
    </location>
</feature>
<feature type="region of interest" description="Disordered" evidence="1">
    <location>
        <begin position="1"/>
        <end position="117"/>
    </location>
</feature>
<dbReference type="Proteomes" id="UP000233837">
    <property type="component" value="Unassembled WGS sequence"/>
</dbReference>
<dbReference type="InterPro" id="IPR020526">
    <property type="entry name" value="Ribosomal_cL38"/>
</dbReference>
<protein>
    <submittedName>
        <fullName evidence="2">50S ribosomal protein 6, chloroplastic</fullName>
    </submittedName>
</protein>
<reference evidence="2 3" key="1">
    <citation type="journal article" date="2016" name="Sci. Rep.">
        <title>The Dendrobium catenatum Lindl. genome sequence provides insights into polysaccharide synthase, floral development and adaptive evolution.</title>
        <authorList>
            <person name="Zhang G.Q."/>
            <person name="Xu Q."/>
            <person name="Bian C."/>
            <person name="Tsai W.C."/>
            <person name="Yeh C.M."/>
            <person name="Liu K.W."/>
            <person name="Yoshida K."/>
            <person name="Zhang L.S."/>
            <person name="Chang S.B."/>
            <person name="Chen F."/>
            <person name="Shi Y."/>
            <person name="Su Y.Y."/>
            <person name="Zhang Y.Q."/>
            <person name="Chen L.J."/>
            <person name="Yin Y."/>
            <person name="Lin M."/>
            <person name="Huang H."/>
            <person name="Deng H."/>
            <person name="Wang Z.W."/>
            <person name="Zhu S.L."/>
            <person name="Zhao X."/>
            <person name="Deng C."/>
            <person name="Niu S.C."/>
            <person name="Huang J."/>
            <person name="Wang M."/>
            <person name="Liu G.H."/>
            <person name="Yang H.J."/>
            <person name="Xiao X.J."/>
            <person name="Hsiao Y.Y."/>
            <person name="Wu W.L."/>
            <person name="Chen Y.Y."/>
            <person name="Mitsuda N."/>
            <person name="Ohme-Takagi M."/>
            <person name="Luo Y.B."/>
            <person name="Van de Peer Y."/>
            <person name="Liu Z.J."/>
        </authorList>
    </citation>
    <scope>NUCLEOTIDE SEQUENCE [LARGE SCALE GENOMIC DNA]</scope>
    <source>
        <tissue evidence="2">The whole plant</tissue>
    </source>
</reference>
<evidence type="ECO:0000313" key="2">
    <source>
        <dbReference type="EMBL" id="PKU78394.1"/>
    </source>
</evidence>
<name>A0A2I0WRW4_9ASPA</name>
<proteinExistence type="predicted"/>
<keyword evidence="2" id="KW-0687">Ribonucleoprotein</keyword>